<feature type="domain" description="Methyl-accepting transducer" evidence="11">
    <location>
        <begin position="307"/>
        <end position="543"/>
    </location>
</feature>
<dbReference type="PROSITE" id="PS50111">
    <property type="entry name" value="CHEMOTAXIS_TRANSDUC_2"/>
    <property type="match status" value="1"/>
</dbReference>
<dbReference type="Pfam" id="PF17200">
    <property type="entry name" value="sCache_2"/>
    <property type="match status" value="1"/>
</dbReference>
<dbReference type="InterPro" id="IPR004090">
    <property type="entry name" value="Chemotax_Me-accpt_rcpt"/>
</dbReference>
<evidence type="ECO:0000256" key="10">
    <source>
        <dbReference type="SAM" id="Phobius"/>
    </source>
</evidence>
<comment type="subcellular location">
    <subcellularLocation>
        <location evidence="1">Cell membrane</location>
        <topology evidence="1">Multi-pass membrane protein</topology>
    </subcellularLocation>
</comment>
<accession>A0A2R6XZN6</accession>
<evidence type="ECO:0000259" key="12">
    <source>
        <dbReference type="PROSITE" id="PS50885"/>
    </source>
</evidence>
<comment type="caution">
    <text evidence="13">The sequence shown here is derived from an EMBL/GenBank/DDBJ whole genome shotgun (WGS) entry which is preliminary data.</text>
</comment>
<dbReference type="InterPro" id="IPR003660">
    <property type="entry name" value="HAMP_dom"/>
</dbReference>
<reference evidence="14" key="1">
    <citation type="journal article" date="2018" name="Sci. Rep.">
        <title>Lignite coal burning seam in the remote Altai Mountains harbors a hydrogen-driven thermophilic microbial community.</title>
        <authorList>
            <person name="Kadnikov V.V."/>
            <person name="Mardanov A.V."/>
            <person name="Ivasenko D.A."/>
            <person name="Antsiferov D.V."/>
            <person name="Beletsky A.V."/>
            <person name="Karnachuk O.V."/>
            <person name="Ravin N.V."/>
        </authorList>
    </citation>
    <scope>NUCLEOTIDE SEQUENCE [LARGE SCALE GENOMIC DNA]</scope>
</reference>
<evidence type="ECO:0000313" key="13">
    <source>
        <dbReference type="EMBL" id="PTQ55888.1"/>
    </source>
</evidence>
<evidence type="ECO:0000256" key="3">
    <source>
        <dbReference type="ARBA" id="ARBA00022692"/>
    </source>
</evidence>
<feature type="coiled-coil region" evidence="9">
    <location>
        <begin position="329"/>
        <end position="363"/>
    </location>
</feature>
<evidence type="ECO:0000256" key="9">
    <source>
        <dbReference type="SAM" id="Coils"/>
    </source>
</evidence>
<dbReference type="Gene3D" id="1.10.287.950">
    <property type="entry name" value="Methyl-accepting chemotaxis protein"/>
    <property type="match status" value="1"/>
</dbReference>
<keyword evidence="4 10" id="KW-1133">Transmembrane helix</keyword>
<evidence type="ECO:0000256" key="4">
    <source>
        <dbReference type="ARBA" id="ARBA00022989"/>
    </source>
</evidence>
<keyword evidence="2" id="KW-1003">Cell membrane</keyword>
<keyword evidence="9" id="KW-0175">Coiled coil</keyword>
<dbReference type="Proteomes" id="UP000244338">
    <property type="component" value="Unassembled WGS sequence"/>
</dbReference>
<dbReference type="InterPro" id="IPR033480">
    <property type="entry name" value="sCache_2"/>
</dbReference>
<proteinExistence type="inferred from homology"/>
<dbReference type="Gene3D" id="3.30.450.20">
    <property type="entry name" value="PAS domain"/>
    <property type="match status" value="1"/>
</dbReference>
<dbReference type="SUPFAM" id="SSF58104">
    <property type="entry name" value="Methyl-accepting chemotaxis protein (MCP) signaling domain"/>
    <property type="match status" value="1"/>
</dbReference>
<dbReference type="CDD" id="cd06225">
    <property type="entry name" value="HAMP"/>
    <property type="match status" value="1"/>
</dbReference>
<feature type="transmembrane region" description="Helical" evidence="10">
    <location>
        <begin position="215"/>
        <end position="239"/>
    </location>
</feature>
<protein>
    <submittedName>
        <fullName evidence="13">Methyl-accepting chemotaxis protein</fullName>
    </submittedName>
</protein>
<dbReference type="SMART" id="SM00283">
    <property type="entry name" value="MA"/>
    <property type="match status" value="1"/>
</dbReference>
<evidence type="ECO:0000256" key="2">
    <source>
        <dbReference type="ARBA" id="ARBA00022475"/>
    </source>
</evidence>
<comment type="similarity">
    <text evidence="7">Belongs to the methyl-accepting chemotaxis (MCP) protein family.</text>
</comment>
<name>A0A2R6XZN6_9BACL</name>
<dbReference type="EMBL" id="PEBX01000063">
    <property type="protein sequence ID" value="PTQ55888.1"/>
    <property type="molecule type" value="Genomic_DNA"/>
</dbReference>
<dbReference type="PANTHER" id="PTHR32089">
    <property type="entry name" value="METHYL-ACCEPTING CHEMOTAXIS PROTEIN MCPB"/>
    <property type="match status" value="1"/>
</dbReference>
<dbReference type="PROSITE" id="PS50885">
    <property type="entry name" value="HAMP"/>
    <property type="match status" value="1"/>
</dbReference>
<evidence type="ECO:0000256" key="8">
    <source>
        <dbReference type="PROSITE-ProRule" id="PRU00284"/>
    </source>
</evidence>
<dbReference type="Pfam" id="PF00015">
    <property type="entry name" value="MCPsignal"/>
    <property type="match status" value="1"/>
</dbReference>
<gene>
    <name evidence="13" type="ORF">BSOLF_1234</name>
</gene>
<sequence>MLMVKAQDPPNTKKKGGLFTFRSLRTKLLVYFLLVSVIPLLVLSLTNYYFSKESLIQTKKQALKMIVDSAYILAEELESEVKEGKLTREEAQERFRIALVGEKQPDGTRKIPTNSPRIGEGDYFFAYNKEIRAVMHPKNFEGKIKDDPNVEGKRVNWEMYNQKEGYYSFMWQNPGETTPRPKIAYLRYFEPWDWVIAMGSYYDNFYKEANDSRNFSILISALGVIAVIIVSLFISSGFVKQINQMKNVVQRMGEGDFTEKVETRSNDEFGDMANSLNESIRQMNHVITEVKDASSLMKSATNHLSEGSEQLSRAAEEISASIEEVASGAEKSAENLQELTQFMEELTADLNDTSNNVQKVTDISSKTKEVSAEGKEKIKETVEQMNNIHDAVHLIEEVTWKLTERLKEIHQFVNVITEISSQTNLLALNAAIEAARAGEQGKGFAVVADEVRKLAEQSNRSAGEIQNLIDNIMIETEKSRDAVLKGSQSVNKGIQVVQSTGMSFDEILSHIDRLVDEMNGMNGAIMKINKKTQKAAESIYELSAFHQETNANTQNVAASVEEQSAMTRDIFEHMRQLSERAEKLEALARSFKLTEE</sequence>
<evidence type="ECO:0000256" key="1">
    <source>
        <dbReference type="ARBA" id="ARBA00004651"/>
    </source>
</evidence>
<evidence type="ECO:0000256" key="6">
    <source>
        <dbReference type="ARBA" id="ARBA00023224"/>
    </source>
</evidence>
<dbReference type="InterPro" id="IPR004089">
    <property type="entry name" value="MCPsignal_dom"/>
</dbReference>
<evidence type="ECO:0000256" key="5">
    <source>
        <dbReference type="ARBA" id="ARBA00023136"/>
    </source>
</evidence>
<keyword evidence="5 10" id="KW-0472">Membrane</keyword>
<dbReference type="Pfam" id="PF00672">
    <property type="entry name" value="HAMP"/>
    <property type="match status" value="1"/>
</dbReference>
<organism evidence="13 14">
    <name type="scientific">Candidatus Carbonibacillus altaicus</name>
    <dbReference type="NCBI Taxonomy" id="2163959"/>
    <lineage>
        <taxon>Bacteria</taxon>
        <taxon>Bacillati</taxon>
        <taxon>Bacillota</taxon>
        <taxon>Bacilli</taxon>
        <taxon>Bacillales</taxon>
        <taxon>Candidatus Carbonibacillus</taxon>
    </lineage>
</organism>
<dbReference type="PANTHER" id="PTHR32089:SF112">
    <property type="entry name" value="LYSOZYME-LIKE PROTEIN-RELATED"/>
    <property type="match status" value="1"/>
</dbReference>
<dbReference type="Gene3D" id="6.10.340.10">
    <property type="match status" value="1"/>
</dbReference>
<feature type="domain" description="HAMP" evidence="12">
    <location>
        <begin position="236"/>
        <end position="288"/>
    </location>
</feature>
<dbReference type="GO" id="GO:0004888">
    <property type="term" value="F:transmembrane signaling receptor activity"/>
    <property type="evidence" value="ECO:0007669"/>
    <property type="project" value="InterPro"/>
</dbReference>
<dbReference type="GO" id="GO:0006935">
    <property type="term" value="P:chemotaxis"/>
    <property type="evidence" value="ECO:0007669"/>
    <property type="project" value="InterPro"/>
</dbReference>
<dbReference type="SMART" id="SM00304">
    <property type="entry name" value="HAMP"/>
    <property type="match status" value="1"/>
</dbReference>
<dbReference type="GO" id="GO:0005886">
    <property type="term" value="C:plasma membrane"/>
    <property type="evidence" value="ECO:0007669"/>
    <property type="project" value="UniProtKB-SubCell"/>
</dbReference>
<dbReference type="PRINTS" id="PR00260">
    <property type="entry name" value="CHEMTRNSDUCR"/>
</dbReference>
<keyword evidence="6 8" id="KW-0807">Transducer</keyword>
<evidence type="ECO:0000313" key="14">
    <source>
        <dbReference type="Proteomes" id="UP000244338"/>
    </source>
</evidence>
<evidence type="ECO:0000256" key="7">
    <source>
        <dbReference type="ARBA" id="ARBA00029447"/>
    </source>
</evidence>
<dbReference type="CDD" id="cd11386">
    <property type="entry name" value="MCP_signal"/>
    <property type="match status" value="1"/>
</dbReference>
<dbReference type="GO" id="GO:0007165">
    <property type="term" value="P:signal transduction"/>
    <property type="evidence" value="ECO:0007669"/>
    <property type="project" value="UniProtKB-KW"/>
</dbReference>
<dbReference type="AlphaFoldDB" id="A0A2R6XZN6"/>
<keyword evidence="3 10" id="KW-0812">Transmembrane</keyword>
<dbReference type="SMART" id="SM01049">
    <property type="entry name" value="Cache_2"/>
    <property type="match status" value="1"/>
</dbReference>
<feature type="transmembrane region" description="Helical" evidence="10">
    <location>
        <begin position="28"/>
        <end position="50"/>
    </location>
</feature>
<evidence type="ECO:0000259" key="11">
    <source>
        <dbReference type="PROSITE" id="PS50111"/>
    </source>
</evidence>